<keyword evidence="3" id="KW-1185">Reference proteome</keyword>
<dbReference type="InterPro" id="IPR001401">
    <property type="entry name" value="Dynamin_GTPase"/>
</dbReference>
<organism evidence="2 3">
    <name type="scientific">Blyttiomyces helicus</name>
    <dbReference type="NCBI Taxonomy" id="388810"/>
    <lineage>
        <taxon>Eukaryota</taxon>
        <taxon>Fungi</taxon>
        <taxon>Fungi incertae sedis</taxon>
        <taxon>Chytridiomycota</taxon>
        <taxon>Chytridiomycota incertae sedis</taxon>
        <taxon>Chytridiomycetes</taxon>
        <taxon>Chytridiomycetes incertae sedis</taxon>
        <taxon>Blyttiomyces</taxon>
    </lineage>
</organism>
<dbReference type="EMBL" id="KZ998649">
    <property type="protein sequence ID" value="RKO85888.1"/>
    <property type="molecule type" value="Genomic_DNA"/>
</dbReference>
<dbReference type="AlphaFoldDB" id="A0A4P9W4T3"/>
<feature type="domain" description="Dynamin GTPase" evidence="1">
    <location>
        <begin position="25"/>
        <end position="191"/>
    </location>
</feature>
<dbReference type="GO" id="GO:0005886">
    <property type="term" value="C:plasma membrane"/>
    <property type="evidence" value="ECO:0007669"/>
    <property type="project" value="TreeGrafter"/>
</dbReference>
<dbReference type="Proteomes" id="UP000269721">
    <property type="component" value="Unassembled WGS sequence"/>
</dbReference>
<dbReference type="SUPFAM" id="SSF52540">
    <property type="entry name" value="P-loop containing nucleoside triphosphate hydrolases"/>
    <property type="match status" value="1"/>
</dbReference>
<dbReference type="InterPro" id="IPR022812">
    <property type="entry name" value="Dynamin"/>
</dbReference>
<proteinExistence type="predicted"/>
<dbReference type="InterPro" id="IPR027417">
    <property type="entry name" value="P-loop_NTPase"/>
</dbReference>
<evidence type="ECO:0000313" key="2">
    <source>
        <dbReference type="EMBL" id="RKO85888.1"/>
    </source>
</evidence>
<protein>
    <recommendedName>
        <fullName evidence="1">Dynamin GTPase domain-containing protein</fullName>
    </recommendedName>
</protein>
<accession>A0A4P9W4T3</accession>
<dbReference type="GO" id="GO:0005525">
    <property type="term" value="F:GTP binding"/>
    <property type="evidence" value="ECO:0007669"/>
    <property type="project" value="InterPro"/>
</dbReference>
<name>A0A4P9W4T3_9FUNG</name>
<dbReference type="GO" id="GO:0031623">
    <property type="term" value="P:receptor internalization"/>
    <property type="evidence" value="ECO:0007669"/>
    <property type="project" value="TreeGrafter"/>
</dbReference>
<dbReference type="GO" id="GO:0003924">
    <property type="term" value="F:GTPase activity"/>
    <property type="evidence" value="ECO:0007669"/>
    <property type="project" value="InterPro"/>
</dbReference>
<gene>
    <name evidence="2" type="ORF">BDK51DRAFT_32062</name>
</gene>
<sequence length="496" mass="54502">MPANFGRWGSHTLFDADPPSHHCVEALLNPPLTNLGPLRCVLDGGCYSGATSVAEAITGIALPHDGKNVGTEQRSGGLIEEKHKEPAADLVIVEITAPDYPDLTIIDDPGPLLKKSYVVILAVVPLTDDFYWSIERMQESDPQGKRTICVLTKPDGIDNSAIATISSLAAAAFPLGCAMVLGRPQWEIDESFPIADAKDRAVAFFKTHPELVAITNGVAKEIHKAISSTSATLAALGPDRNKGVDEMRASVAKVWGAITDILSDASKDRYTHPIFKNRELWLAAHIDAHAATFEAAVNTTKPDFRASDFIDDLVASGIESRGSQIPGFFNKPLFDYRAARFVELWTDGAVSLCESVRLPVVAVARTVLQEFASHVPRFVDHVLPLLDDVAQRLADEGKQRTNASFESERRPFSRNRLFTDAVKRIPREKTSKKATETLAGSTKQIISKALDDMRDVYKNEVEEDMSTFLDSYGNRPFNSYYELCLIFSFSSIDRYS</sequence>
<dbReference type="PANTHER" id="PTHR11566:SF231">
    <property type="entry name" value="INTERFERON-INDUCED GTP-BINDING PROTEIN MX"/>
    <property type="match status" value="1"/>
</dbReference>
<dbReference type="Gene3D" id="3.40.50.300">
    <property type="entry name" value="P-loop containing nucleotide triphosphate hydrolases"/>
    <property type="match status" value="1"/>
</dbReference>
<dbReference type="GO" id="GO:0008017">
    <property type="term" value="F:microtubule binding"/>
    <property type="evidence" value="ECO:0007669"/>
    <property type="project" value="TreeGrafter"/>
</dbReference>
<evidence type="ECO:0000313" key="3">
    <source>
        <dbReference type="Proteomes" id="UP000269721"/>
    </source>
</evidence>
<dbReference type="OrthoDB" id="415706at2759"/>
<dbReference type="Gene3D" id="1.20.120.1240">
    <property type="entry name" value="Dynamin, middle domain"/>
    <property type="match status" value="1"/>
</dbReference>
<dbReference type="SMART" id="SM00053">
    <property type="entry name" value="DYNc"/>
    <property type="match status" value="1"/>
</dbReference>
<dbReference type="GO" id="GO:0005737">
    <property type="term" value="C:cytoplasm"/>
    <property type="evidence" value="ECO:0007669"/>
    <property type="project" value="TreeGrafter"/>
</dbReference>
<evidence type="ECO:0000259" key="1">
    <source>
        <dbReference type="SMART" id="SM00053"/>
    </source>
</evidence>
<dbReference type="PANTHER" id="PTHR11566">
    <property type="entry name" value="DYNAMIN"/>
    <property type="match status" value="1"/>
</dbReference>
<reference evidence="3" key="1">
    <citation type="journal article" date="2018" name="Nat. Microbiol.">
        <title>Leveraging single-cell genomics to expand the fungal tree of life.</title>
        <authorList>
            <person name="Ahrendt S.R."/>
            <person name="Quandt C.A."/>
            <person name="Ciobanu D."/>
            <person name="Clum A."/>
            <person name="Salamov A."/>
            <person name="Andreopoulos B."/>
            <person name="Cheng J.F."/>
            <person name="Woyke T."/>
            <person name="Pelin A."/>
            <person name="Henrissat B."/>
            <person name="Reynolds N.K."/>
            <person name="Benny G.L."/>
            <person name="Smith M.E."/>
            <person name="James T.Y."/>
            <person name="Grigoriev I.V."/>
        </authorList>
    </citation>
    <scope>NUCLEOTIDE SEQUENCE [LARGE SCALE GENOMIC DNA]</scope>
</reference>
<dbReference type="GO" id="GO:0005874">
    <property type="term" value="C:microtubule"/>
    <property type="evidence" value="ECO:0007669"/>
    <property type="project" value="TreeGrafter"/>
</dbReference>